<dbReference type="InterPro" id="IPR009045">
    <property type="entry name" value="Zn_M74/Hedgehog-like"/>
</dbReference>
<dbReference type="Pfam" id="PF02557">
    <property type="entry name" value="VanY"/>
    <property type="match status" value="1"/>
</dbReference>
<dbReference type="KEGG" id="xce:Xcel_3081"/>
<evidence type="ECO:0000256" key="1">
    <source>
        <dbReference type="SAM" id="MobiDB-lite"/>
    </source>
</evidence>
<dbReference type="SUPFAM" id="SSF55166">
    <property type="entry name" value="Hedgehog/DD-peptidase"/>
    <property type="match status" value="1"/>
</dbReference>
<keyword evidence="4" id="KW-1185">Reference proteome</keyword>
<name>D1BZV5_XYLCX</name>
<protein>
    <submittedName>
        <fullName evidence="3">Peptidase M15B and M15C DD-carboxypeptidase VanY/endolysin</fullName>
    </submittedName>
</protein>
<dbReference type="OrthoDB" id="5496837at2"/>
<organism evidence="3 4">
    <name type="scientific">Xylanimonas cellulosilytica (strain DSM 15894 / JCM 12276 / CECT 5975 / KCTC 9989 / LMG 20990 / NBRC 107835 / XIL07)</name>
    <dbReference type="NCBI Taxonomy" id="446471"/>
    <lineage>
        <taxon>Bacteria</taxon>
        <taxon>Bacillati</taxon>
        <taxon>Actinomycetota</taxon>
        <taxon>Actinomycetes</taxon>
        <taxon>Micrococcales</taxon>
        <taxon>Promicromonosporaceae</taxon>
        <taxon>Xylanimonas</taxon>
    </lineage>
</organism>
<dbReference type="InterPro" id="IPR003709">
    <property type="entry name" value="VanY-like_core_dom"/>
</dbReference>
<feature type="domain" description="D-alanyl-D-alanine carboxypeptidase-like core" evidence="2">
    <location>
        <begin position="301"/>
        <end position="410"/>
    </location>
</feature>
<dbReference type="PANTHER" id="PTHR34385">
    <property type="entry name" value="D-ALANYL-D-ALANINE CARBOXYPEPTIDASE"/>
    <property type="match status" value="1"/>
</dbReference>
<dbReference type="RefSeq" id="WP_012879825.1">
    <property type="nucleotide sequence ID" value="NC_013530.1"/>
</dbReference>
<dbReference type="EMBL" id="CP001821">
    <property type="protein sequence ID" value="ACZ32083.1"/>
    <property type="molecule type" value="Genomic_DNA"/>
</dbReference>
<gene>
    <name evidence="3" type="ordered locus">Xcel_3081</name>
</gene>
<dbReference type="PANTHER" id="PTHR34385:SF1">
    <property type="entry name" value="PEPTIDOGLYCAN L-ALANYL-D-GLUTAMATE ENDOPEPTIDASE CWLK"/>
    <property type="match status" value="1"/>
</dbReference>
<dbReference type="Gene3D" id="3.30.1380.10">
    <property type="match status" value="1"/>
</dbReference>
<dbReference type="GO" id="GO:0008233">
    <property type="term" value="F:peptidase activity"/>
    <property type="evidence" value="ECO:0007669"/>
    <property type="project" value="InterPro"/>
</dbReference>
<dbReference type="InterPro" id="IPR052179">
    <property type="entry name" value="DD-CPase-like"/>
</dbReference>
<feature type="region of interest" description="Disordered" evidence="1">
    <location>
        <begin position="1"/>
        <end position="25"/>
    </location>
</feature>
<proteinExistence type="predicted"/>
<accession>D1BZV5</accession>
<reference evidence="3 4" key="2">
    <citation type="journal article" date="2010" name="Stand. Genomic Sci.">
        <title>Complete genome sequence of Xylanimonas cellulosilytica type strain (XIL07).</title>
        <authorList>
            <person name="Foster B."/>
            <person name="Pukall R."/>
            <person name="Abt B."/>
            <person name="Nolan M."/>
            <person name="Glavina Del Rio T."/>
            <person name="Chen F."/>
            <person name="Lucas S."/>
            <person name="Tice H."/>
            <person name="Pitluck S."/>
            <person name="Cheng J.-F."/>
            <person name="Chertkov O."/>
            <person name="Brettin T."/>
            <person name="Han C."/>
            <person name="Detter J.C."/>
            <person name="Bruce D."/>
            <person name="Goodwin L."/>
            <person name="Ivanova N."/>
            <person name="Mavromatis K."/>
            <person name="Pati A."/>
            <person name="Mikhailova N."/>
            <person name="Chen A."/>
            <person name="Palaniappan K."/>
            <person name="Land M."/>
            <person name="Hauser L."/>
            <person name="Chang Y.-J."/>
            <person name="Jeffries C.D."/>
            <person name="Chain P."/>
            <person name="Rohde M."/>
            <person name="Goeker M."/>
            <person name="Bristow J."/>
            <person name="Eisen J.A."/>
            <person name="Markowitz V."/>
            <person name="Hugenholtz P."/>
            <person name="Kyrpides N.C."/>
            <person name="Klenk H.-P."/>
            <person name="Lapidus A."/>
        </authorList>
    </citation>
    <scope>NUCLEOTIDE SEQUENCE [LARGE SCALE GENOMIC DNA]</scope>
    <source>
        <strain evidence="4">DSM 15894 / CECT 5975 / LMG 20990 / XIL07</strain>
    </source>
</reference>
<sequence length="410" mass="42099">MPQHHPSRATQRQTRIRRRTRTRAISTGVATATVAALAATTAVPGAMLVAKPVVSKSSTASKGVTVPSSTAVGAEFAGVHAEAVAAVVTQASGALAEAEHITSEGVGAPAETMAQIEQTTHVVRELVRRVSSIAEAAQTVAATTPEPVSPSALPADDAEEVANEVDLDADATALEDAAEAAQKAATDAAILDAAILDAADAAVTAVVGEGTPTDAAEPAAVATALEQQTAALTELIASTPAGAIAVTPAPPSPEEIAAQKAAEAAADSARLAALAEEAMQYDNGRIPEHLLSELAWSPGDLLRADAAAQLARLNEAFAAHFGRDLSITDSYRSFADQVAVKRSRGKWAAVPGYSNHGFGVAVDLGGGIADFSSAEYQWMRAHAGDFGWENPEWAQQGGRKPEAWHWEYAG</sequence>
<dbReference type="AlphaFoldDB" id="D1BZV5"/>
<evidence type="ECO:0000313" key="4">
    <source>
        <dbReference type="Proteomes" id="UP000002255"/>
    </source>
</evidence>
<dbReference type="Proteomes" id="UP000002255">
    <property type="component" value="Chromosome"/>
</dbReference>
<dbReference type="HOGENOM" id="CLU_670746_0_0_11"/>
<dbReference type="eggNOG" id="COG1876">
    <property type="taxonomic scope" value="Bacteria"/>
</dbReference>
<evidence type="ECO:0000313" key="3">
    <source>
        <dbReference type="EMBL" id="ACZ32083.1"/>
    </source>
</evidence>
<evidence type="ECO:0000259" key="2">
    <source>
        <dbReference type="Pfam" id="PF02557"/>
    </source>
</evidence>
<reference evidence="4" key="1">
    <citation type="submission" date="2009-11" db="EMBL/GenBank/DDBJ databases">
        <title>The complete chromosome of Xylanimonas cellulosilytica DSM 15894.</title>
        <authorList>
            <consortium name="US DOE Joint Genome Institute (JGI-PGF)"/>
            <person name="Lucas S."/>
            <person name="Copeland A."/>
            <person name="Lapidus A."/>
            <person name="Glavina del Rio T."/>
            <person name="Dalin E."/>
            <person name="Tice H."/>
            <person name="Bruce D."/>
            <person name="Goodwin L."/>
            <person name="Pitluck S."/>
            <person name="Kyrpides N."/>
            <person name="Mavromatis K."/>
            <person name="Ivanova N."/>
            <person name="Mikhailova N."/>
            <person name="Foster B."/>
            <person name="Clum A."/>
            <person name="Brettin T."/>
            <person name="Detter J.C."/>
            <person name="Han C."/>
            <person name="Larimer F."/>
            <person name="Land M."/>
            <person name="Hauser L."/>
            <person name="Markowitz V."/>
            <person name="Cheng J.F."/>
            <person name="Hugenholtz P."/>
            <person name="Woyke T."/>
            <person name="Wu D."/>
            <person name="Gehrich-Schroeter G."/>
            <person name="Schneider S."/>
            <person name="Pukall S.R."/>
            <person name="Klenk H.P."/>
            <person name="Eisen J.A."/>
        </authorList>
    </citation>
    <scope>NUCLEOTIDE SEQUENCE [LARGE SCALE GENOMIC DNA]</scope>
    <source>
        <strain evidence="4">DSM 15894 / CECT 5975 / LMG 20990 / XIL07</strain>
    </source>
</reference>
<dbReference type="STRING" id="446471.Xcel_3081"/>
<dbReference type="CDD" id="cd14814">
    <property type="entry name" value="Peptidase_M15"/>
    <property type="match status" value="1"/>
</dbReference>
<dbReference type="GO" id="GO:0006508">
    <property type="term" value="P:proteolysis"/>
    <property type="evidence" value="ECO:0007669"/>
    <property type="project" value="InterPro"/>
</dbReference>